<accession>A0A136Q626</accession>
<reference evidence="2 3" key="1">
    <citation type="submission" date="2016-02" db="EMBL/GenBank/DDBJ databases">
        <authorList>
            <person name="Wen L."/>
            <person name="He K."/>
            <person name="Yang H."/>
        </authorList>
    </citation>
    <scope>NUCLEOTIDE SEQUENCE [LARGE SCALE GENOMIC DNA]</scope>
    <source>
        <strain evidence="2 3">DSM 22607</strain>
    </source>
</reference>
<name>A0A136Q626_9FIRM</name>
<evidence type="ECO:0000313" key="3">
    <source>
        <dbReference type="Proteomes" id="UP000070366"/>
    </source>
</evidence>
<feature type="region of interest" description="Disordered" evidence="1">
    <location>
        <begin position="1"/>
        <end position="22"/>
    </location>
</feature>
<dbReference type="STRING" id="626937.HMPREF3293_00825"/>
<organism evidence="2 3">
    <name type="scientific">Christensenella minuta</name>
    <dbReference type="NCBI Taxonomy" id="626937"/>
    <lineage>
        <taxon>Bacteria</taxon>
        <taxon>Bacillati</taxon>
        <taxon>Bacillota</taxon>
        <taxon>Clostridia</taxon>
        <taxon>Christensenellales</taxon>
        <taxon>Christensenellaceae</taxon>
        <taxon>Christensenella</taxon>
    </lineage>
</organism>
<evidence type="ECO:0000256" key="1">
    <source>
        <dbReference type="SAM" id="MobiDB-lite"/>
    </source>
</evidence>
<dbReference type="EMBL" id="LSZW01000047">
    <property type="protein sequence ID" value="KXK66089.1"/>
    <property type="molecule type" value="Genomic_DNA"/>
</dbReference>
<dbReference type="Proteomes" id="UP000070366">
    <property type="component" value="Unassembled WGS sequence"/>
</dbReference>
<proteinExistence type="predicted"/>
<protein>
    <submittedName>
        <fullName evidence="2">Uncharacterized protein</fullName>
    </submittedName>
</protein>
<evidence type="ECO:0000313" key="2">
    <source>
        <dbReference type="EMBL" id="KXK66089.1"/>
    </source>
</evidence>
<keyword evidence="3" id="KW-1185">Reference proteome</keyword>
<comment type="caution">
    <text evidence="2">The sequence shown here is derived from an EMBL/GenBank/DDBJ whole genome shotgun (WGS) entry which is preliminary data.</text>
</comment>
<gene>
    <name evidence="2" type="ORF">HMPREF3293_00825</name>
</gene>
<sequence>MSCKRSKNSFEPCSAAKNNKKERRVSFASIAKVYTFAAC</sequence>
<dbReference type="AlphaFoldDB" id="A0A136Q626"/>